<protein>
    <submittedName>
        <fullName evidence="2">Uncharacterized protein</fullName>
    </submittedName>
</protein>
<evidence type="ECO:0000313" key="2">
    <source>
        <dbReference type="EMBL" id="GEL19972.1"/>
    </source>
</evidence>
<proteinExistence type="predicted"/>
<accession>A0A511D598</accession>
<dbReference type="EMBL" id="BJVI01000052">
    <property type="protein sequence ID" value="GEL19972.1"/>
    <property type="molecule type" value="Genomic_DNA"/>
</dbReference>
<comment type="caution">
    <text evidence="2">The sequence shown here is derived from an EMBL/GenBank/DDBJ whole genome shotgun (WGS) entry which is preliminary data.</text>
</comment>
<feature type="transmembrane region" description="Helical" evidence="1">
    <location>
        <begin position="64"/>
        <end position="84"/>
    </location>
</feature>
<dbReference type="Proteomes" id="UP000321328">
    <property type="component" value="Unassembled WGS sequence"/>
</dbReference>
<keyword evidence="1" id="KW-0472">Membrane</keyword>
<keyword evidence="1" id="KW-0812">Transmembrane</keyword>
<gene>
    <name evidence="2" type="ORF">PA7_38090</name>
</gene>
<feature type="transmembrane region" description="Helical" evidence="1">
    <location>
        <begin position="38"/>
        <end position="57"/>
    </location>
</feature>
<sequence>MLRGCSGALAGGLVMLAVLLLAGWLLTTRTGSAGPGTGMLLGHWLAAVVAVAAQVVADHRVDRTGTLAALGVLGVGAATLGTYWL</sequence>
<evidence type="ECO:0000313" key="3">
    <source>
        <dbReference type="Proteomes" id="UP000321328"/>
    </source>
</evidence>
<name>A0A511D598_9PSEU</name>
<keyword evidence="3" id="KW-1185">Reference proteome</keyword>
<reference evidence="2 3" key="1">
    <citation type="submission" date="2019-07" db="EMBL/GenBank/DDBJ databases">
        <title>Whole genome shotgun sequence of Pseudonocardia asaccharolytica NBRC 16224.</title>
        <authorList>
            <person name="Hosoyama A."/>
            <person name="Uohara A."/>
            <person name="Ohji S."/>
            <person name="Ichikawa N."/>
        </authorList>
    </citation>
    <scope>NUCLEOTIDE SEQUENCE [LARGE SCALE GENOMIC DNA]</scope>
    <source>
        <strain evidence="2 3">NBRC 16224</strain>
    </source>
</reference>
<organism evidence="2 3">
    <name type="scientific">Pseudonocardia asaccharolytica DSM 44247 = NBRC 16224</name>
    <dbReference type="NCBI Taxonomy" id="1123024"/>
    <lineage>
        <taxon>Bacteria</taxon>
        <taxon>Bacillati</taxon>
        <taxon>Actinomycetota</taxon>
        <taxon>Actinomycetes</taxon>
        <taxon>Pseudonocardiales</taxon>
        <taxon>Pseudonocardiaceae</taxon>
        <taxon>Pseudonocardia</taxon>
    </lineage>
</organism>
<keyword evidence="1" id="KW-1133">Transmembrane helix</keyword>
<evidence type="ECO:0000256" key="1">
    <source>
        <dbReference type="SAM" id="Phobius"/>
    </source>
</evidence>
<dbReference type="AlphaFoldDB" id="A0A511D598"/>
<feature type="transmembrane region" description="Helical" evidence="1">
    <location>
        <begin position="7"/>
        <end position="26"/>
    </location>
</feature>
<dbReference type="STRING" id="1123024.GCA_000423625_00936"/>